<dbReference type="EMBL" id="CAJVQB010049626">
    <property type="protein sequence ID" value="CAG8834557.1"/>
    <property type="molecule type" value="Genomic_DNA"/>
</dbReference>
<evidence type="ECO:0000313" key="2">
    <source>
        <dbReference type="Proteomes" id="UP000789901"/>
    </source>
</evidence>
<comment type="caution">
    <text evidence="1">The sequence shown here is derived from an EMBL/GenBank/DDBJ whole genome shotgun (WGS) entry which is preliminary data.</text>
</comment>
<gene>
    <name evidence="1" type="ORF">GMARGA_LOCUS32120</name>
</gene>
<name>A0ABN7WMS8_GIGMA</name>
<dbReference type="Proteomes" id="UP000789901">
    <property type="component" value="Unassembled WGS sequence"/>
</dbReference>
<evidence type="ECO:0000313" key="1">
    <source>
        <dbReference type="EMBL" id="CAG8834557.1"/>
    </source>
</evidence>
<accession>A0ABN7WMS8</accession>
<organism evidence="1 2">
    <name type="scientific">Gigaspora margarita</name>
    <dbReference type="NCBI Taxonomy" id="4874"/>
    <lineage>
        <taxon>Eukaryota</taxon>
        <taxon>Fungi</taxon>
        <taxon>Fungi incertae sedis</taxon>
        <taxon>Mucoromycota</taxon>
        <taxon>Glomeromycotina</taxon>
        <taxon>Glomeromycetes</taxon>
        <taxon>Diversisporales</taxon>
        <taxon>Gigasporaceae</taxon>
        <taxon>Gigaspora</taxon>
    </lineage>
</organism>
<sequence length="75" mass="8506">MAEKFYIGPKHVYEIWDNKERLQQRVIPSQLKTLSAITASENIICDTGTESSSSEVLEEGNLKEGYKQRGIGYII</sequence>
<reference evidence="1 2" key="1">
    <citation type="submission" date="2021-06" db="EMBL/GenBank/DDBJ databases">
        <authorList>
            <person name="Kallberg Y."/>
            <person name="Tangrot J."/>
            <person name="Rosling A."/>
        </authorList>
    </citation>
    <scope>NUCLEOTIDE SEQUENCE [LARGE SCALE GENOMIC DNA]</scope>
    <source>
        <strain evidence="1 2">120-4 pot B 10/14</strain>
    </source>
</reference>
<keyword evidence="2" id="KW-1185">Reference proteome</keyword>
<protein>
    <submittedName>
        <fullName evidence="1">13825_t:CDS:1</fullName>
    </submittedName>
</protein>
<proteinExistence type="predicted"/>